<feature type="transmembrane region" description="Helical" evidence="1">
    <location>
        <begin position="20"/>
        <end position="41"/>
    </location>
</feature>
<reference evidence="2" key="1">
    <citation type="submission" date="2018-06" db="EMBL/GenBank/DDBJ databases">
        <authorList>
            <person name="Zhirakovskaya E."/>
        </authorList>
    </citation>
    <scope>NUCLEOTIDE SEQUENCE</scope>
</reference>
<keyword evidence="1" id="KW-0472">Membrane</keyword>
<name>A0A3B1DBL5_9ZZZZ</name>
<dbReference type="EMBL" id="UOGL01000042">
    <property type="protein sequence ID" value="VAX36221.1"/>
    <property type="molecule type" value="Genomic_DNA"/>
</dbReference>
<evidence type="ECO:0000256" key="1">
    <source>
        <dbReference type="SAM" id="Phobius"/>
    </source>
</evidence>
<organism evidence="2">
    <name type="scientific">hydrothermal vent metagenome</name>
    <dbReference type="NCBI Taxonomy" id="652676"/>
    <lineage>
        <taxon>unclassified sequences</taxon>
        <taxon>metagenomes</taxon>
        <taxon>ecological metagenomes</taxon>
    </lineage>
</organism>
<proteinExistence type="predicted"/>
<keyword evidence="1" id="KW-0812">Transmembrane</keyword>
<evidence type="ECO:0000313" key="2">
    <source>
        <dbReference type="EMBL" id="VAX36221.1"/>
    </source>
</evidence>
<protein>
    <submittedName>
        <fullName evidence="2">Uncharacterized protein</fullName>
    </submittedName>
</protein>
<dbReference type="AlphaFoldDB" id="A0A3B1DBL5"/>
<keyword evidence="1" id="KW-1133">Transmembrane helix</keyword>
<gene>
    <name evidence="2" type="ORF">MNBD_PLANCTO02-345</name>
</gene>
<sequence length="51" mass="5467">MSPPNSKSGSNKTPSDPPNIYVGLLFLSVAALITGIVFLTLELNRYDWTAG</sequence>
<accession>A0A3B1DBL5</accession>